<dbReference type="HOGENOM" id="CLU_1276654_0_0_0"/>
<evidence type="ECO:0000313" key="3">
    <source>
        <dbReference type="EMBL" id="BAM04791.1"/>
    </source>
</evidence>
<evidence type="ECO:0008006" key="5">
    <source>
        <dbReference type="Google" id="ProtNLM"/>
    </source>
</evidence>
<dbReference type="STRING" id="1142394.PSMK_26320"/>
<dbReference type="Pfam" id="PF12836">
    <property type="entry name" value="HHH_3"/>
    <property type="match status" value="1"/>
</dbReference>
<dbReference type="Gene3D" id="1.10.150.320">
    <property type="entry name" value="Photosystem II 12 kDa extrinsic protein"/>
    <property type="match status" value="1"/>
</dbReference>
<dbReference type="OrthoDB" id="9790239at2"/>
<dbReference type="KEGG" id="phm:PSMK_26320"/>
<evidence type="ECO:0000313" key="4">
    <source>
        <dbReference type="Proteomes" id="UP000007881"/>
    </source>
</evidence>
<organism evidence="3 4">
    <name type="scientific">Phycisphaera mikurensis (strain NBRC 102666 / KCTC 22515 / FYK2301M01)</name>
    <dbReference type="NCBI Taxonomy" id="1142394"/>
    <lineage>
        <taxon>Bacteria</taxon>
        <taxon>Pseudomonadati</taxon>
        <taxon>Planctomycetota</taxon>
        <taxon>Phycisphaerae</taxon>
        <taxon>Phycisphaerales</taxon>
        <taxon>Phycisphaeraceae</taxon>
        <taxon>Phycisphaera</taxon>
    </lineage>
</organism>
<protein>
    <recommendedName>
        <fullName evidence="5">Helix-hairpin-helix domain-containing protein</fullName>
    </recommendedName>
</protein>
<dbReference type="AlphaFoldDB" id="I0IHQ3"/>
<reference evidence="3 4" key="1">
    <citation type="submission" date="2012-02" db="EMBL/GenBank/DDBJ databases">
        <title>Complete genome sequence of Phycisphaera mikurensis NBRC 102666.</title>
        <authorList>
            <person name="Ankai A."/>
            <person name="Hosoyama A."/>
            <person name="Terui Y."/>
            <person name="Sekine M."/>
            <person name="Fukai R."/>
            <person name="Kato Y."/>
            <person name="Nakamura S."/>
            <person name="Yamada-Narita S."/>
            <person name="Kawakoshi A."/>
            <person name="Fukunaga Y."/>
            <person name="Yamazaki S."/>
            <person name="Fujita N."/>
        </authorList>
    </citation>
    <scope>NUCLEOTIDE SEQUENCE [LARGE SCALE GENOMIC DNA]</scope>
    <source>
        <strain evidence="4">NBRC 102666 / KCTC 22515 / FYK2301M01</strain>
    </source>
</reference>
<sequence>MSSTTHKETDPPAGGPDEKPTGSRKSPIEPRGKQQVKPGGDAEAGRVVLTEADRRRQSGAGAGAATGVPHDEDEHLLVDDPADDSVDFLHVLGSDDAKKALQTAGVALAAVATLAGLAALVVAAVRDANDRDDRDGRAGGGRRAGLLAAGRAARTRFGQTDLNRASLTELQRVPGIGHRSAVLIVRHRPYDSVAEVREITGIRASAYRELRPHVKV</sequence>
<keyword evidence="2" id="KW-0472">Membrane</keyword>
<keyword evidence="2" id="KW-0812">Transmembrane</keyword>
<feature type="region of interest" description="Disordered" evidence="1">
    <location>
        <begin position="1"/>
        <end position="78"/>
    </location>
</feature>
<dbReference type="eggNOG" id="COG1555">
    <property type="taxonomic scope" value="Bacteria"/>
</dbReference>
<proteinExistence type="predicted"/>
<accession>I0IHQ3</accession>
<gene>
    <name evidence="3" type="ordered locus">PSMK_26320</name>
</gene>
<feature type="compositionally biased region" description="Basic and acidic residues" evidence="1">
    <location>
        <begin position="1"/>
        <end position="32"/>
    </location>
</feature>
<dbReference type="RefSeq" id="WP_014438004.1">
    <property type="nucleotide sequence ID" value="NC_017080.1"/>
</dbReference>
<dbReference type="EMBL" id="AP012338">
    <property type="protein sequence ID" value="BAM04791.1"/>
    <property type="molecule type" value="Genomic_DNA"/>
</dbReference>
<keyword evidence="2" id="KW-1133">Transmembrane helix</keyword>
<feature type="compositionally biased region" description="Basic and acidic residues" evidence="1">
    <location>
        <begin position="69"/>
        <end position="78"/>
    </location>
</feature>
<evidence type="ECO:0000256" key="2">
    <source>
        <dbReference type="SAM" id="Phobius"/>
    </source>
</evidence>
<name>I0IHQ3_PHYMF</name>
<keyword evidence="4" id="KW-1185">Reference proteome</keyword>
<dbReference type="SUPFAM" id="SSF81585">
    <property type="entry name" value="PsbU/PolX domain-like"/>
    <property type="match status" value="1"/>
</dbReference>
<evidence type="ECO:0000256" key="1">
    <source>
        <dbReference type="SAM" id="MobiDB-lite"/>
    </source>
</evidence>
<dbReference type="Proteomes" id="UP000007881">
    <property type="component" value="Chromosome"/>
</dbReference>
<feature type="transmembrane region" description="Helical" evidence="2">
    <location>
        <begin position="104"/>
        <end position="125"/>
    </location>
</feature>